<dbReference type="InterPro" id="IPR016024">
    <property type="entry name" value="ARM-type_fold"/>
</dbReference>
<proteinExistence type="inferred from homology"/>
<sequence length="482" mass="54093">MSQRLQLALQGSRPASAKLQAVTTIVNRLTNDLESSNLSTQQRDTLLEELKVHGRDPRDADPIFTTKSVETLTRYGFDGPPSTTSRNALKVLCNAMLLKPDVRQIFVDLGYEDQACERLKNDNREDEFLVSRIIFLTTYGTTINLQGLIDNHGLADTICQNLARHTTQPSSKAPVDPMTDMALAETLQLLFNITRFCGDRIDAFAPAVHHLVTLLCQQDIRPTGAPLDQYFKPIIHALMNLKFDGEGAQESLFPKSEPDSVANRLIHLLDLAMKFYAEKDLEQTVSPLALVVLSLYEHAPDDVRQLMQDKLLPTEEDREKVLGRGDTLASRLLQNSTNAIAPELRKAISHLLFDMSDKDASKFIKNVGYGYASGFLFQNNIPIPDQTGSEPVGSEEKATNPITGQFLDSEKFPDVPEMSEEEKEREAERLFVLFERLKKNGVISVQNPVEQAVQEGRFEELPDDYEEDEDEDGDDKKKLARS</sequence>
<comment type="caution">
    <text evidence="5">The sequence shown here is derived from an EMBL/GenBank/DDBJ whole genome shotgun (WGS) entry which is preliminary data.</text>
</comment>
<dbReference type="GO" id="GO:0001965">
    <property type="term" value="F:G-protein alpha-subunit binding"/>
    <property type="evidence" value="ECO:0007669"/>
    <property type="project" value="TreeGrafter"/>
</dbReference>
<dbReference type="GO" id="GO:0005737">
    <property type="term" value="C:cytoplasm"/>
    <property type="evidence" value="ECO:0007669"/>
    <property type="project" value="TreeGrafter"/>
</dbReference>
<dbReference type="AlphaFoldDB" id="A0AA39WMY8"/>
<dbReference type="PANTHER" id="PTHR12425:SF5">
    <property type="entry name" value="SYNEMBRYN"/>
    <property type="match status" value="1"/>
</dbReference>
<gene>
    <name evidence="5" type="ORF">B0T17DRAFT_618981</name>
</gene>
<dbReference type="Pfam" id="PF10165">
    <property type="entry name" value="Ric8"/>
    <property type="match status" value="1"/>
</dbReference>
<keyword evidence="6" id="KW-1185">Reference proteome</keyword>
<evidence type="ECO:0000313" key="5">
    <source>
        <dbReference type="EMBL" id="KAK0618385.1"/>
    </source>
</evidence>
<organism evidence="5 6">
    <name type="scientific">Bombardia bombarda</name>
    <dbReference type="NCBI Taxonomy" id="252184"/>
    <lineage>
        <taxon>Eukaryota</taxon>
        <taxon>Fungi</taxon>
        <taxon>Dikarya</taxon>
        <taxon>Ascomycota</taxon>
        <taxon>Pezizomycotina</taxon>
        <taxon>Sordariomycetes</taxon>
        <taxon>Sordariomycetidae</taxon>
        <taxon>Sordariales</taxon>
        <taxon>Lasiosphaeriaceae</taxon>
        <taxon>Bombardia</taxon>
    </lineage>
</organism>
<feature type="compositionally biased region" description="Acidic residues" evidence="4">
    <location>
        <begin position="461"/>
        <end position="473"/>
    </location>
</feature>
<comment type="similarity">
    <text evidence="1">Belongs to the synembryn family.</text>
</comment>
<dbReference type="InterPro" id="IPR019318">
    <property type="entry name" value="Gua_nucleotide_exch_fac_Ric8"/>
</dbReference>
<dbReference type="SUPFAM" id="SSF48371">
    <property type="entry name" value="ARM repeat"/>
    <property type="match status" value="1"/>
</dbReference>
<keyword evidence="3" id="KW-0143">Chaperone</keyword>
<dbReference type="Proteomes" id="UP001174934">
    <property type="component" value="Unassembled WGS sequence"/>
</dbReference>
<evidence type="ECO:0000256" key="3">
    <source>
        <dbReference type="ARBA" id="ARBA00023186"/>
    </source>
</evidence>
<protein>
    <submittedName>
        <fullName evidence="5">Guanine nucleotide exchange factor</fullName>
    </submittedName>
</protein>
<evidence type="ECO:0000256" key="2">
    <source>
        <dbReference type="ARBA" id="ARBA00022658"/>
    </source>
</evidence>
<name>A0AA39WMY8_9PEZI</name>
<dbReference type="EMBL" id="JAULSR010000005">
    <property type="protein sequence ID" value="KAK0618385.1"/>
    <property type="molecule type" value="Genomic_DNA"/>
</dbReference>
<evidence type="ECO:0000256" key="4">
    <source>
        <dbReference type="SAM" id="MobiDB-lite"/>
    </source>
</evidence>
<dbReference type="GO" id="GO:0005085">
    <property type="term" value="F:guanyl-nucleotide exchange factor activity"/>
    <property type="evidence" value="ECO:0007669"/>
    <property type="project" value="UniProtKB-KW"/>
</dbReference>
<feature type="region of interest" description="Disordered" evidence="4">
    <location>
        <begin position="445"/>
        <end position="482"/>
    </location>
</feature>
<keyword evidence="2" id="KW-0344">Guanine-nucleotide releasing factor</keyword>
<reference evidence="5" key="1">
    <citation type="submission" date="2023-06" db="EMBL/GenBank/DDBJ databases">
        <title>Genome-scale phylogeny and comparative genomics of the fungal order Sordariales.</title>
        <authorList>
            <consortium name="Lawrence Berkeley National Laboratory"/>
            <person name="Hensen N."/>
            <person name="Bonometti L."/>
            <person name="Westerberg I."/>
            <person name="Brannstrom I.O."/>
            <person name="Guillou S."/>
            <person name="Cros-Aarteil S."/>
            <person name="Calhoun S."/>
            <person name="Haridas S."/>
            <person name="Kuo A."/>
            <person name="Mondo S."/>
            <person name="Pangilinan J."/>
            <person name="Riley R."/>
            <person name="LaButti K."/>
            <person name="Andreopoulos B."/>
            <person name="Lipzen A."/>
            <person name="Chen C."/>
            <person name="Yanf M."/>
            <person name="Daum C."/>
            <person name="Ng V."/>
            <person name="Clum A."/>
            <person name="Steindorff A."/>
            <person name="Ohm R."/>
            <person name="Martin F."/>
            <person name="Silar P."/>
            <person name="Natvig D."/>
            <person name="Lalanne C."/>
            <person name="Gautier V."/>
            <person name="Ament-velasquez S.L."/>
            <person name="Kruys A."/>
            <person name="Hutchinson M.I."/>
            <person name="Powell A.J."/>
            <person name="Barry K."/>
            <person name="Miller A.N."/>
            <person name="Grigoriev I.V."/>
            <person name="Debuchy R."/>
            <person name="Gladieux P."/>
            <person name="Thoren M.H."/>
            <person name="Johannesson H."/>
        </authorList>
    </citation>
    <scope>NUCLEOTIDE SEQUENCE</scope>
    <source>
        <strain evidence="5">SMH3391-2</strain>
    </source>
</reference>
<dbReference type="GO" id="GO:0007186">
    <property type="term" value="P:G protein-coupled receptor signaling pathway"/>
    <property type="evidence" value="ECO:0007669"/>
    <property type="project" value="TreeGrafter"/>
</dbReference>
<accession>A0AA39WMY8</accession>
<evidence type="ECO:0000313" key="6">
    <source>
        <dbReference type="Proteomes" id="UP001174934"/>
    </source>
</evidence>
<evidence type="ECO:0000256" key="1">
    <source>
        <dbReference type="ARBA" id="ARBA00009049"/>
    </source>
</evidence>
<dbReference type="PANTHER" id="PTHR12425">
    <property type="entry name" value="SYNEMBRYN"/>
    <property type="match status" value="1"/>
</dbReference>